<organism evidence="2 3">
    <name type="scientific">Treponema putidum</name>
    <dbReference type="NCBI Taxonomy" id="221027"/>
    <lineage>
        <taxon>Bacteria</taxon>
        <taxon>Pseudomonadati</taxon>
        <taxon>Spirochaetota</taxon>
        <taxon>Spirochaetia</taxon>
        <taxon>Spirochaetales</taxon>
        <taxon>Treponemataceae</taxon>
        <taxon>Treponema</taxon>
    </lineage>
</organism>
<keyword evidence="1" id="KW-0812">Transmembrane</keyword>
<gene>
    <name evidence="2" type="ORF">E4N74_05240</name>
</gene>
<sequence length="164" mass="18465">MNLNILIILYLVFFILLIVFHFIPVVFGKHIAGKAKAMGNKLISFKGKISKKQNLSLVLFAFPAITFSYSAINKNIIVGLIGLFLSILMLIYIMAKYSKAAGVYENGIIYGDFLTWDNIHSWKTENNGKISLLLQNGFSITIEEEIDTEALSKILTEKLEQKSK</sequence>
<evidence type="ECO:0000313" key="3">
    <source>
        <dbReference type="Proteomes" id="UP001058682"/>
    </source>
</evidence>
<feature type="transmembrane region" description="Helical" evidence="1">
    <location>
        <begin position="53"/>
        <end position="70"/>
    </location>
</feature>
<feature type="transmembrane region" description="Helical" evidence="1">
    <location>
        <begin position="6"/>
        <end position="32"/>
    </location>
</feature>
<dbReference type="EMBL" id="CP038804">
    <property type="protein sequence ID" value="UTY33485.1"/>
    <property type="molecule type" value="Genomic_DNA"/>
</dbReference>
<dbReference type="AlphaFoldDB" id="A0AAE9MTL0"/>
<dbReference type="Proteomes" id="UP001058682">
    <property type="component" value="Chromosome"/>
</dbReference>
<name>A0AAE9MTL0_9SPIR</name>
<feature type="transmembrane region" description="Helical" evidence="1">
    <location>
        <begin position="76"/>
        <end position="95"/>
    </location>
</feature>
<protein>
    <submittedName>
        <fullName evidence="2">Uncharacterized protein</fullName>
    </submittedName>
</protein>
<evidence type="ECO:0000256" key="1">
    <source>
        <dbReference type="SAM" id="Phobius"/>
    </source>
</evidence>
<reference evidence="2" key="1">
    <citation type="submission" date="2019-04" db="EMBL/GenBank/DDBJ databases">
        <title>Whole genome sequencing of oral phylogroup 2 treponemes.</title>
        <authorList>
            <person name="Chan Y."/>
            <person name="Zeng H.H."/>
            <person name="Yu X.L."/>
            <person name="Leung W.K."/>
            <person name="Watt R.M."/>
        </authorList>
    </citation>
    <scope>NUCLEOTIDE SEQUENCE</scope>
    <source>
        <strain evidence="2">OMZ 835</strain>
    </source>
</reference>
<keyword evidence="1" id="KW-0472">Membrane</keyword>
<accession>A0AAE9MTL0</accession>
<keyword evidence="1" id="KW-1133">Transmembrane helix</keyword>
<proteinExistence type="predicted"/>
<evidence type="ECO:0000313" key="2">
    <source>
        <dbReference type="EMBL" id="UTY33485.1"/>
    </source>
</evidence>
<dbReference type="RefSeq" id="WP_255819165.1">
    <property type="nucleotide sequence ID" value="NZ_CP038803.1"/>
</dbReference>